<keyword evidence="4" id="KW-1185">Reference proteome</keyword>
<evidence type="ECO:0000256" key="1">
    <source>
        <dbReference type="SAM" id="MobiDB-lite"/>
    </source>
</evidence>
<gene>
    <name evidence="3" type="ORF">HCJ92_23035</name>
</gene>
<comment type="caution">
    <text evidence="3">The sequence shown here is derived from an EMBL/GenBank/DDBJ whole genome shotgun (WGS) entry which is preliminary data.</text>
</comment>
<dbReference type="InterPro" id="IPR002575">
    <property type="entry name" value="Aminoglycoside_PTrfase"/>
</dbReference>
<evidence type="ECO:0000313" key="4">
    <source>
        <dbReference type="Proteomes" id="UP000746503"/>
    </source>
</evidence>
<evidence type="ECO:0000313" key="3">
    <source>
        <dbReference type="EMBL" id="NJP69077.1"/>
    </source>
</evidence>
<organism evidence="3 4">
    <name type="scientific">Streptomyces spiramenti</name>
    <dbReference type="NCBI Taxonomy" id="2720606"/>
    <lineage>
        <taxon>Bacteria</taxon>
        <taxon>Bacillati</taxon>
        <taxon>Actinomycetota</taxon>
        <taxon>Actinomycetes</taxon>
        <taxon>Kitasatosporales</taxon>
        <taxon>Streptomycetaceae</taxon>
        <taxon>Streptomyces</taxon>
    </lineage>
</organism>
<dbReference type="Gene3D" id="3.90.1200.10">
    <property type="match status" value="1"/>
</dbReference>
<reference evidence="3 4" key="1">
    <citation type="submission" date="2020-03" db="EMBL/GenBank/DDBJ databases">
        <title>Draft genome of Streptomyces sp. ventii, isolated from the Axial Seamount in the Pacific Ocean, and resequencing of the two type strains Streptomyces lonarensis strain NCL 716 and Streptomyces bohaiensis strain 11A07.</title>
        <authorList>
            <person name="Loughran R.M."/>
            <person name="Pfannmuller K.M."/>
            <person name="Wasson B.J."/>
            <person name="Deadmond M.C."/>
            <person name="Paddock B.E."/>
            <person name="Koyack M.J."/>
            <person name="Gallegos D.A."/>
            <person name="Mitchell E.A."/>
            <person name="Ushijima B."/>
            <person name="Saw J.H."/>
            <person name="Mcphail K.L."/>
            <person name="Videau P."/>
        </authorList>
    </citation>
    <scope>NUCLEOTIDE SEQUENCE [LARGE SCALE GENOMIC DNA]</scope>
    <source>
        <strain evidence="4">5675061</strain>
    </source>
</reference>
<dbReference type="InterPro" id="IPR011009">
    <property type="entry name" value="Kinase-like_dom_sf"/>
</dbReference>
<proteinExistence type="predicted"/>
<feature type="region of interest" description="Disordered" evidence="1">
    <location>
        <begin position="24"/>
        <end position="43"/>
    </location>
</feature>
<dbReference type="PANTHER" id="PTHR40086:SF1">
    <property type="entry name" value="CELL CYCLE REGULATOR CCRZ"/>
    <property type="match status" value="1"/>
</dbReference>
<feature type="compositionally biased region" description="Low complexity" evidence="1">
    <location>
        <begin position="27"/>
        <end position="43"/>
    </location>
</feature>
<protein>
    <submittedName>
        <fullName evidence="3">Aminoglycoside phosphotransferase family protein</fullName>
    </submittedName>
</protein>
<feature type="compositionally biased region" description="Basic and acidic residues" evidence="1">
    <location>
        <begin position="72"/>
        <end position="84"/>
    </location>
</feature>
<dbReference type="InterPro" id="IPR052077">
    <property type="entry name" value="CcrZ_PhaseVar_Mediator"/>
</dbReference>
<dbReference type="PANTHER" id="PTHR40086">
    <property type="entry name" value="PHOSPHOTRANSFERASE YTMP-RELATED"/>
    <property type="match status" value="1"/>
</dbReference>
<name>A0ABX1AXG1_9ACTN</name>
<feature type="domain" description="Aminoglycoside phosphotransferase" evidence="2">
    <location>
        <begin position="88"/>
        <end position="296"/>
    </location>
</feature>
<sequence length="390" mass="42115">MRKPLTDLGAPTFLGSALPYPSPAPPFATAHGGPTATTPRPAEPVTLDGHHRSWQVHQAPPGGDTPPGTRLKTGEPRHHVPRFDPRCILDEDGLLRRLESRGVPRVPRAHHTADGLQTHDYIEGTALSGPHPPGSWLTGSQVGHVTELFGHIAGLGTADLATLHNCPPATRPTDSATFLQSLLRFTRVRVHRRYAPLLPGLFSALGIRPDAVAHDGFLGRSARHLTDRPFCLLHGDLHRDNLIVSASDGALWTIDWELALVGDPVYDLATHLHLMRYPRAQEAAVIHRWARAVESALPGAAAGVDADLPRYLRYKRVQSVLTDTVRNADAVRKAPADRLEAQLAASALQMHDALSRAAAPLGLLRVPTATRVEHAYAALRGRTPAHVGDG</sequence>
<dbReference type="EMBL" id="JAAVJB010000355">
    <property type="protein sequence ID" value="NJP69077.1"/>
    <property type="molecule type" value="Genomic_DNA"/>
</dbReference>
<dbReference type="RefSeq" id="WP_167935544.1">
    <property type="nucleotide sequence ID" value="NZ_JAAVJB010000355.1"/>
</dbReference>
<accession>A0ABX1AXG1</accession>
<dbReference type="Proteomes" id="UP000746503">
    <property type="component" value="Unassembled WGS sequence"/>
</dbReference>
<dbReference type="SUPFAM" id="SSF56112">
    <property type="entry name" value="Protein kinase-like (PK-like)"/>
    <property type="match status" value="1"/>
</dbReference>
<feature type="region of interest" description="Disordered" evidence="1">
    <location>
        <begin position="54"/>
        <end position="84"/>
    </location>
</feature>
<evidence type="ECO:0000259" key="2">
    <source>
        <dbReference type="Pfam" id="PF01636"/>
    </source>
</evidence>
<dbReference type="Pfam" id="PF01636">
    <property type="entry name" value="APH"/>
    <property type="match status" value="1"/>
</dbReference>